<dbReference type="GO" id="GO:0005524">
    <property type="term" value="F:ATP binding"/>
    <property type="evidence" value="ECO:0007669"/>
    <property type="project" value="UniProtKB-UniRule"/>
</dbReference>
<keyword evidence="8" id="KW-1185">Reference proteome</keyword>
<comment type="caution">
    <text evidence="7">The sequence shown here is derived from an EMBL/GenBank/DDBJ whole genome shotgun (WGS) entry which is preliminary data.</text>
</comment>
<comment type="similarity">
    <text evidence="4">In the N-terminal section; belongs to the acetate CoA ligase alpha subunit family.</text>
</comment>
<dbReference type="InterPro" id="IPR051538">
    <property type="entry name" value="Acyl-CoA_Synth/Transferase"/>
</dbReference>
<keyword evidence="7" id="KW-0808">Transferase</keyword>
<evidence type="ECO:0000256" key="1">
    <source>
        <dbReference type="ARBA" id="ARBA00022598"/>
    </source>
</evidence>
<dbReference type="SMART" id="SM00881">
    <property type="entry name" value="CoA_binding"/>
    <property type="match status" value="1"/>
</dbReference>
<name>A0A840V1U2_9BACT</name>
<dbReference type="SUPFAM" id="SSF56059">
    <property type="entry name" value="Glutathione synthetase ATP-binding domain-like"/>
    <property type="match status" value="1"/>
</dbReference>
<evidence type="ECO:0000313" key="7">
    <source>
        <dbReference type="EMBL" id="MBB5348818.1"/>
    </source>
</evidence>
<dbReference type="AlphaFoldDB" id="A0A840V1U2"/>
<keyword evidence="3 5" id="KW-0067">ATP-binding</keyword>
<evidence type="ECO:0000256" key="3">
    <source>
        <dbReference type="ARBA" id="ARBA00022840"/>
    </source>
</evidence>
<dbReference type="InterPro" id="IPR036291">
    <property type="entry name" value="NAD(P)-bd_dom_sf"/>
</dbReference>
<dbReference type="PANTHER" id="PTHR43334:SF1">
    <property type="entry name" value="3-HYDROXYPROPIONATE--COA LIGASE [ADP-FORMING]"/>
    <property type="match status" value="1"/>
</dbReference>
<dbReference type="EMBL" id="JACHEO010000015">
    <property type="protein sequence ID" value="MBB5348818.1"/>
    <property type="molecule type" value="Genomic_DNA"/>
</dbReference>
<dbReference type="Pfam" id="PF13549">
    <property type="entry name" value="ATP-grasp_5"/>
    <property type="match status" value="1"/>
</dbReference>
<protein>
    <submittedName>
        <fullName evidence="7">Acetyltransferase</fullName>
    </submittedName>
</protein>
<dbReference type="Pfam" id="PF19045">
    <property type="entry name" value="Ligase_CoA_2"/>
    <property type="match status" value="1"/>
</dbReference>
<dbReference type="Gene3D" id="3.40.50.261">
    <property type="entry name" value="Succinyl-CoA synthetase domains"/>
    <property type="match status" value="2"/>
</dbReference>
<organism evidence="7 8">
    <name type="scientific">Desulfoprunum benzoelyticum</name>
    <dbReference type="NCBI Taxonomy" id="1506996"/>
    <lineage>
        <taxon>Bacteria</taxon>
        <taxon>Pseudomonadati</taxon>
        <taxon>Thermodesulfobacteriota</taxon>
        <taxon>Desulfobulbia</taxon>
        <taxon>Desulfobulbales</taxon>
        <taxon>Desulfobulbaceae</taxon>
        <taxon>Desulfoprunum</taxon>
    </lineage>
</organism>
<keyword evidence="2 5" id="KW-0547">Nucleotide-binding</keyword>
<dbReference type="GO" id="GO:0046872">
    <property type="term" value="F:metal ion binding"/>
    <property type="evidence" value="ECO:0007669"/>
    <property type="project" value="InterPro"/>
</dbReference>
<dbReference type="PROSITE" id="PS50975">
    <property type="entry name" value="ATP_GRASP"/>
    <property type="match status" value="1"/>
</dbReference>
<dbReference type="Pfam" id="PF13380">
    <property type="entry name" value="CoA_binding_2"/>
    <property type="match status" value="1"/>
</dbReference>
<accession>A0A840V1U2</accession>
<sequence length="710" mass="75149">MNASEKKPKRPGDLEKLFGPASVAVIGASRHPGKVGHDVLANLVHGDFGGRLIPVNPATDTILGLQCYPTLTDYGREVDLAIIVVPQPSVLAVLDDAVKARIKAAIVITAGFREIGSAGAALEQQVVELCTRHGVRLLGPNCLGIINTGTRLNASFAPHMPQAGGISIFSQSGAICTAMLDLATKKHLGLAKLASVGNKADITEVDLLTYLAHDDETQIILGYLEDISTGDKFVKAAEEAASNKPVIILKAGTTAAGLRAAASHTGVLAGADTAYGAAFNKSGVVRADTFDALFDYAQALALQPLPKGDRVLIITNAGGPGTIAADAVERAGMRVATLAAGTSVLLREQLPRFAAVDNPIDVLGDAAPERYIAALQSAQNDPEVDAILVILTPQVMTRPAATAMALAMHLDGSKPVVASFMGGTDVMPGRSQLTGAGLPDYDSPERAVAALKAMYHYALWKNRPPRMVTRFPVNSRRVERIITRRQRTGRLHLDEVKGKAVLNAYGFKIPKGALAAGAEEAVEIAERVGFPVAMKIVSPDIINKSDLGGVQLNVGDGEMVEDLFEMMMLKIARKVPAARIDGIYIEQMIGKGLEVIIGMNRDPQFGPMLMFGLGGIFVEVMKDVTFHLAPITEAEAIQMLKSTKSYAMLEGRRGKKGVDIGAIASGLQRISQLTTDFPQILELDINPFIVGDIGSDPLVADVHMTLAALK</sequence>
<evidence type="ECO:0000256" key="2">
    <source>
        <dbReference type="ARBA" id="ARBA00022741"/>
    </source>
</evidence>
<dbReference type="Gene3D" id="3.40.50.720">
    <property type="entry name" value="NAD(P)-binding Rossmann-like Domain"/>
    <property type="match status" value="1"/>
</dbReference>
<dbReference type="Pfam" id="PF13607">
    <property type="entry name" value="Succ_CoA_lig"/>
    <property type="match status" value="1"/>
</dbReference>
<dbReference type="GO" id="GO:0043758">
    <property type="term" value="F:acetate-CoA ligase (ADP-forming) activity"/>
    <property type="evidence" value="ECO:0007669"/>
    <property type="project" value="InterPro"/>
</dbReference>
<evidence type="ECO:0000259" key="6">
    <source>
        <dbReference type="PROSITE" id="PS50975"/>
    </source>
</evidence>
<dbReference type="Gene3D" id="3.30.470.20">
    <property type="entry name" value="ATP-grasp fold, B domain"/>
    <property type="match status" value="1"/>
</dbReference>
<dbReference type="InterPro" id="IPR043938">
    <property type="entry name" value="Ligase_CoA_dom"/>
</dbReference>
<evidence type="ECO:0000313" key="8">
    <source>
        <dbReference type="Proteomes" id="UP000539642"/>
    </source>
</evidence>
<evidence type="ECO:0000256" key="5">
    <source>
        <dbReference type="PROSITE-ProRule" id="PRU00409"/>
    </source>
</evidence>
<keyword evidence="1" id="KW-0436">Ligase</keyword>
<dbReference type="InterPro" id="IPR032875">
    <property type="entry name" value="Succ_CoA_lig_flav_dom"/>
</dbReference>
<dbReference type="InterPro" id="IPR011761">
    <property type="entry name" value="ATP-grasp"/>
</dbReference>
<dbReference type="SUPFAM" id="SSF52210">
    <property type="entry name" value="Succinyl-CoA synthetase domains"/>
    <property type="match status" value="2"/>
</dbReference>
<dbReference type="FunFam" id="3.30.1490.20:FF:000020">
    <property type="entry name" value="Protein lysine acetyltransferase"/>
    <property type="match status" value="1"/>
</dbReference>
<dbReference type="InterPro" id="IPR003781">
    <property type="entry name" value="CoA-bd"/>
</dbReference>
<dbReference type="InterPro" id="IPR016102">
    <property type="entry name" value="Succinyl-CoA_synth-like"/>
</dbReference>
<dbReference type="Gene3D" id="3.30.1490.20">
    <property type="entry name" value="ATP-grasp fold, A domain"/>
    <property type="match status" value="1"/>
</dbReference>
<dbReference type="RefSeq" id="WP_183351639.1">
    <property type="nucleotide sequence ID" value="NZ_JACHEO010000015.1"/>
</dbReference>
<feature type="domain" description="ATP-grasp" evidence="6">
    <location>
        <begin position="499"/>
        <end position="535"/>
    </location>
</feature>
<evidence type="ECO:0000256" key="4">
    <source>
        <dbReference type="ARBA" id="ARBA00060888"/>
    </source>
</evidence>
<proteinExistence type="inferred from homology"/>
<gene>
    <name evidence="7" type="ORF">HNQ81_002558</name>
</gene>
<dbReference type="Proteomes" id="UP000539642">
    <property type="component" value="Unassembled WGS sequence"/>
</dbReference>
<reference evidence="7 8" key="1">
    <citation type="submission" date="2020-08" db="EMBL/GenBank/DDBJ databases">
        <title>Genomic Encyclopedia of Type Strains, Phase IV (KMG-IV): sequencing the most valuable type-strain genomes for metagenomic binning, comparative biology and taxonomic classification.</title>
        <authorList>
            <person name="Goeker M."/>
        </authorList>
    </citation>
    <scope>NUCLEOTIDE SEQUENCE [LARGE SCALE GENOMIC DNA]</scope>
    <source>
        <strain evidence="7 8">DSM 28570</strain>
    </source>
</reference>
<dbReference type="InterPro" id="IPR013815">
    <property type="entry name" value="ATP_grasp_subdomain_1"/>
</dbReference>
<dbReference type="GO" id="GO:0016740">
    <property type="term" value="F:transferase activity"/>
    <property type="evidence" value="ECO:0007669"/>
    <property type="project" value="UniProtKB-KW"/>
</dbReference>
<dbReference type="PANTHER" id="PTHR43334">
    <property type="entry name" value="ACETATE--COA LIGASE [ADP-FORMING]"/>
    <property type="match status" value="1"/>
</dbReference>
<dbReference type="SUPFAM" id="SSF51735">
    <property type="entry name" value="NAD(P)-binding Rossmann-fold domains"/>
    <property type="match status" value="1"/>
</dbReference>